<evidence type="ECO:0000256" key="1">
    <source>
        <dbReference type="ARBA" id="ARBA00002668"/>
    </source>
</evidence>
<dbReference type="PANTHER" id="PTHR31060:SF33">
    <property type="entry name" value="OS04G0278000 PROTEIN"/>
    <property type="match status" value="1"/>
</dbReference>
<keyword evidence="7" id="KW-1185">Reference proteome</keyword>
<evidence type="ECO:0000256" key="3">
    <source>
        <dbReference type="ARBA" id="ARBA00022786"/>
    </source>
</evidence>
<name>A0AAD8S1Y0_LOLMU</name>
<comment type="caution">
    <text evidence="6">The sequence shown here is derived from an EMBL/GenBank/DDBJ whole genome shotgun (WGS) entry which is preliminary data.</text>
</comment>
<dbReference type="AlphaFoldDB" id="A0AAD8S1Y0"/>
<gene>
    <name evidence="6" type="ORF">QYE76_060312</name>
</gene>
<dbReference type="PANTHER" id="PTHR31060">
    <property type="entry name" value="OSJNBA0011J08.25 PROTEIN-RELATED"/>
    <property type="match status" value="1"/>
</dbReference>
<feature type="region of interest" description="Disordered" evidence="4">
    <location>
        <begin position="92"/>
        <end position="124"/>
    </location>
</feature>
<accession>A0AAD8S1Y0</accession>
<evidence type="ECO:0000256" key="4">
    <source>
        <dbReference type="SAM" id="MobiDB-lite"/>
    </source>
</evidence>
<keyword evidence="3" id="KW-0833">Ubl conjugation pathway</keyword>
<evidence type="ECO:0000259" key="5">
    <source>
        <dbReference type="Pfam" id="PF25553"/>
    </source>
</evidence>
<evidence type="ECO:0000313" key="6">
    <source>
        <dbReference type="EMBL" id="KAK1642507.1"/>
    </source>
</evidence>
<feature type="region of interest" description="Disordered" evidence="4">
    <location>
        <begin position="47"/>
        <end position="77"/>
    </location>
</feature>
<feature type="compositionally biased region" description="Pro residues" evidence="4">
    <location>
        <begin position="102"/>
        <end position="116"/>
    </location>
</feature>
<dbReference type="InterPro" id="IPR038920">
    <property type="entry name" value="At3g05675-like"/>
</dbReference>
<comment type="function">
    <text evidence="1">May act as a substrate-specific adapter of an E3 ubiquitin-protein ligase complex (CUL3-RBX1-BTB) which mediates the ubiquitination and subsequent proteasomal degradation of target proteins.</text>
</comment>
<feature type="compositionally biased region" description="Low complexity" evidence="4">
    <location>
        <begin position="66"/>
        <end position="76"/>
    </location>
</feature>
<sequence>MADYAGRHLRRRAGWCCSFAGVPQSPDHRSLPSAASAATAAPGGGGFVVGGGTGARKQQLPPIPKSPSSFHSSPSSKLAGLIDYPRRILSPGRVSPIDPDADPPLPREPPPQPQPAPFVAVREEEREEEGLDLRLCLRGRDGGCVVVMELDSAVLCQSSAFFAAMAPAAAAAGGGGGGVGGKRIEVDGVENVAAFRDAVELMFEADPMRWLARAGVSRAIGVLEVASSIMFDRGIRSCLEYIEVVPWNENEEEKLKNVFARCTFDEALSKDVLARLRPRHRSSSEDLTIQLIQSVTSSTNNGARKDMQSLINGLLSKSSVYQKDLSGLNKGSLYQICCSCLDLLVELFKEDSEPKYHPHGVLKVTNSKTKIERVSKQSENLNWLFEILVNNDMAENFVELWANQDELVRMHEQASPMFRYELSRISANVFIALGGGKVQCPSDLRSQLFRGWFTPMLTDFGWLQRCSKGLDTRVLEESLGQALLTLPLQEQQSLFEEWFQCFASSGTECPNLSKAFQVWWRRSFVRSWVEPCGSS</sequence>
<protein>
    <recommendedName>
        <fullName evidence="5">At3g05675-like ankyrin-like domain-containing protein</fullName>
    </recommendedName>
</protein>
<proteinExistence type="predicted"/>
<comment type="pathway">
    <text evidence="2">Protein modification; protein ubiquitination.</text>
</comment>
<dbReference type="InterPro" id="IPR058039">
    <property type="entry name" value="At3g05675-like_ankyrin"/>
</dbReference>
<evidence type="ECO:0000256" key="2">
    <source>
        <dbReference type="ARBA" id="ARBA00004906"/>
    </source>
</evidence>
<reference evidence="6" key="1">
    <citation type="submission" date="2023-07" db="EMBL/GenBank/DDBJ databases">
        <title>A chromosome-level genome assembly of Lolium multiflorum.</title>
        <authorList>
            <person name="Chen Y."/>
            <person name="Copetti D."/>
            <person name="Kolliker R."/>
            <person name="Studer B."/>
        </authorList>
    </citation>
    <scope>NUCLEOTIDE SEQUENCE</scope>
    <source>
        <strain evidence="6">02402/16</strain>
        <tissue evidence="6">Leaf</tissue>
    </source>
</reference>
<dbReference type="EMBL" id="JAUUTY010000004">
    <property type="protein sequence ID" value="KAK1642507.1"/>
    <property type="molecule type" value="Genomic_DNA"/>
</dbReference>
<dbReference type="Pfam" id="PF25553">
    <property type="entry name" value="BTB-POZ_ANK-like"/>
    <property type="match status" value="1"/>
</dbReference>
<evidence type="ECO:0000313" key="7">
    <source>
        <dbReference type="Proteomes" id="UP001231189"/>
    </source>
</evidence>
<dbReference type="Proteomes" id="UP001231189">
    <property type="component" value="Unassembled WGS sequence"/>
</dbReference>
<feature type="domain" description="At3g05675-like ankyrin-like" evidence="5">
    <location>
        <begin position="282"/>
        <end position="526"/>
    </location>
</feature>
<organism evidence="6 7">
    <name type="scientific">Lolium multiflorum</name>
    <name type="common">Italian ryegrass</name>
    <name type="synonym">Lolium perenne subsp. multiflorum</name>
    <dbReference type="NCBI Taxonomy" id="4521"/>
    <lineage>
        <taxon>Eukaryota</taxon>
        <taxon>Viridiplantae</taxon>
        <taxon>Streptophyta</taxon>
        <taxon>Embryophyta</taxon>
        <taxon>Tracheophyta</taxon>
        <taxon>Spermatophyta</taxon>
        <taxon>Magnoliopsida</taxon>
        <taxon>Liliopsida</taxon>
        <taxon>Poales</taxon>
        <taxon>Poaceae</taxon>
        <taxon>BOP clade</taxon>
        <taxon>Pooideae</taxon>
        <taxon>Poodae</taxon>
        <taxon>Poeae</taxon>
        <taxon>Poeae Chloroplast Group 2 (Poeae type)</taxon>
        <taxon>Loliodinae</taxon>
        <taxon>Loliinae</taxon>
        <taxon>Lolium</taxon>
    </lineage>
</organism>